<dbReference type="GO" id="GO:0016491">
    <property type="term" value="F:oxidoreductase activity"/>
    <property type="evidence" value="ECO:0007669"/>
    <property type="project" value="InterPro"/>
</dbReference>
<protein>
    <submittedName>
        <fullName evidence="3">Pyridine nucleotide-disulfide oxidoreductase</fullName>
    </submittedName>
</protein>
<dbReference type="InterPro" id="IPR036188">
    <property type="entry name" value="FAD/NAD-bd_sf"/>
</dbReference>
<dbReference type="Pfam" id="PF07992">
    <property type="entry name" value="Pyr_redox_2"/>
    <property type="match status" value="1"/>
</dbReference>
<sequence length="560" mass="63521">MSENIVSRENYFEVVIVGGGPCGLATASRLCEATAGSIYTEDEHQRFHWLRQRGPKSAKVLRGAKKDIRFELPTKLKASDILVLDAVSDSFMGQWNNQFESCQIPTLRSPMFFHPDPVNIDGMITYAFTHRREKDLLEIQNVVGKEYSKHQQKRIIKKNAKKQASPLKGESRNDDRPGLIDINMRDYRDYYRPSTKFFRDFCEDIVDRYGLRSSIRKDRVVSLTYGDIEIMEENKIVTGFTIRTASGKVYGCENCVVASGHDGIINYPLPGLKDANPTLEQACHTTHLFNRNISFPPPVITNKLAEKKCASLVIVGGGLTSAQLAHISCDLGVKVTLLLRSFIKIKHFDFHLDWVTKYKNLKKSSFYMLDTDEERLQLIHDAREGGLMNPEYYKKLQKHVKKGMLQILDYSSIKQAQHGEEGWCLKIAEKRPDQEAREYDLQTDYICCATGISPNVQGLEYLQPIIRDFPIDFVGGLPCLTHDLRWSEELPLYMVGKNAALRVGPTSANLDGARVGAERVGWKIQNDYNEARPETLPLSTSLQIALNAQNRYSVLQGVEC</sequence>
<feature type="domain" description="FAD/NAD(P)-binding" evidence="2">
    <location>
        <begin position="227"/>
        <end position="340"/>
    </location>
</feature>
<evidence type="ECO:0000256" key="1">
    <source>
        <dbReference type="SAM" id="MobiDB-lite"/>
    </source>
</evidence>
<dbReference type="AlphaFoldDB" id="A0A4P6XM18"/>
<evidence type="ECO:0000259" key="2">
    <source>
        <dbReference type="Pfam" id="PF07992"/>
    </source>
</evidence>
<organism evidence="3 4">
    <name type="scientific">Metschnikowia aff. pulcherrima</name>
    <dbReference type="NCBI Taxonomy" id="2163413"/>
    <lineage>
        <taxon>Eukaryota</taxon>
        <taxon>Fungi</taxon>
        <taxon>Dikarya</taxon>
        <taxon>Ascomycota</taxon>
        <taxon>Saccharomycotina</taxon>
        <taxon>Pichiomycetes</taxon>
        <taxon>Metschnikowiaceae</taxon>
        <taxon>Metschnikowia</taxon>
    </lineage>
</organism>
<dbReference type="Gene3D" id="3.50.50.60">
    <property type="entry name" value="FAD/NAD(P)-binding domain"/>
    <property type="match status" value="1"/>
</dbReference>
<dbReference type="PANTHER" id="PTHR38663:SF1">
    <property type="entry name" value="L-ORNITHINE N(5)-MONOOXYGENASE"/>
    <property type="match status" value="1"/>
</dbReference>
<gene>
    <name evidence="3" type="primary">MPUL0A12790</name>
    <name evidence="3" type="ORF">METSCH_A12790</name>
</gene>
<dbReference type="Proteomes" id="UP000292447">
    <property type="component" value="Chromosome I"/>
</dbReference>
<keyword evidence="4" id="KW-1185">Reference proteome</keyword>
<dbReference type="EMBL" id="CP034456">
    <property type="protein sequence ID" value="QBM86634.1"/>
    <property type="molecule type" value="Genomic_DNA"/>
</dbReference>
<reference evidence="4" key="1">
    <citation type="submission" date="2019-03" db="EMBL/GenBank/DDBJ databases">
        <title>Snf2 controls pulcherriminic acid biosynthesis and connects pigmentation and antifungal activity of the yeast Metschnikowia pulcherrima.</title>
        <authorList>
            <person name="Gore-Lloyd D."/>
            <person name="Sumann I."/>
            <person name="Brachmann A.O."/>
            <person name="Schneeberger K."/>
            <person name="Ortiz-Merino R.A."/>
            <person name="Moreno-Beltran M."/>
            <person name="Schlaefli M."/>
            <person name="Kirner P."/>
            <person name="Santos Kron A."/>
            <person name="Wolfe K.H."/>
            <person name="Piel J."/>
            <person name="Ahrens C.H."/>
            <person name="Henk D."/>
            <person name="Freimoser F.M."/>
        </authorList>
    </citation>
    <scope>NUCLEOTIDE SEQUENCE [LARGE SCALE GENOMIC DNA]</scope>
    <source>
        <strain evidence="4">APC 1.2</strain>
    </source>
</reference>
<feature type="region of interest" description="Disordered" evidence="1">
    <location>
        <begin position="154"/>
        <end position="177"/>
    </location>
</feature>
<dbReference type="PANTHER" id="PTHR38663">
    <property type="match status" value="1"/>
</dbReference>
<proteinExistence type="predicted"/>
<name>A0A4P6XM18_9ASCO</name>
<evidence type="ECO:0000313" key="4">
    <source>
        <dbReference type="Proteomes" id="UP000292447"/>
    </source>
</evidence>
<dbReference type="SUPFAM" id="SSF51905">
    <property type="entry name" value="FAD/NAD(P)-binding domain"/>
    <property type="match status" value="2"/>
</dbReference>
<accession>A0A4P6XM18</accession>
<dbReference type="STRING" id="2163413.A0A4P6XM18"/>
<evidence type="ECO:0000313" key="3">
    <source>
        <dbReference type="EMBL" id="QBM86634.1"/>
    </source>
</evidence>
<dbReference type="InterPro" id="IPR023753">
    <property type="entry name" value="FAD/NAD-binding_dom"/>
</dbReference>